<dbReference type="GO" id="GO:0015074">
    <property type="term" value="P:DNA integration"/>
    <property type="evidence" value="ECO:0007669"/>
    <property type="project" value="UniProtKB-KW"/>
</dbReference>
<keyword evidence="1" id="KW-0540">Nuclease</keyword>
<feature type="compositionally biased region" description="Basic and acidic residues" evidence="11">
    <location>
        <begin position="162"/>
        <end position="177"/>
    </location>
</feature>
<dbReference type="PaxDb" id="67767-A0A0J7K3S3"/>
<name>A0A0J7K3S3_LASNI</name>
<dbReference type="InterPro" id="IPR012337">
    <property type="entry name" value="RNaseH-like_sf"/>
</dbReference>
<evidence type="ECO:0000256" key="6">
    <source>
        <dbReference type="ARBA" id="ARBA00022908"/>
    </source>
</evidence>
<keyword evidence="7" id="KW-0695">RNA-directed DNA polymerase</keyword>
<dbReference type="GO" id="GO:0003887">
    <property type="term" value="F:DNA-directed DNA polymerase activity"/>
    <property type="evidence" value="ECO:0007669"/>
    <property type="project" value="UniProtKB-KW"/>
</dbReference>
<keyword evidence="8" id="KW-0239">DNA-directed DNA polymerase</keyword>
<dbReference type="InterPro" id="IPR013103">
    <property type="entry name" value="RVT_2"/>
</dbReference>
<dbReference type="OrthoDB" id="413361at2759"/>
<dbReference type="PANTHER" id="PTHR42648:SF11">
    <property type="entry name" value="TRANSPOSON TY4-P GAG-POL POLYPROTEIN"/>
    <property type="match status" value="1"/>
</dbReference>
<evidence type="ECO:0000256" key="9">
    <source>
        <dbReference type="ARBA" id="ARBA00023172"/>
    </source>
</evidence>
<protein>
    <submittedName>
        <fullName evidence="13">Retrotransposon ty1-copia subclass</fullName>
    </submittedName>
</protein>
<evidence type="ECO:0000256" key="3">
    <source>
        <dbReference type="ARBA" id="ARBA00022759"/>
    </source>
</evidence>
<dbReference type="InterPro" id="IPR039537">
    <property type="entry name" value="Retrotran_Ty1/copia-like"/>
</dbReference>
<evidence type="ECO:0000313" key="14">
    <source>
        <dbReference type="Proteomes" id="UP000036403"/>
    </source>
</evidence>
<evidence type="ECO:0000256" key="1">
    <source>
        <dbReference type="ARBA" id="ARBA00022722"/>
    </source>
</evidence>
<keyword evidence="10" id="KW-0511">Multifunctional enzyme</keyword>
<sequence>MSVNSIGGARFYVSFKDDASGFRHVFFIKHKSDVLDRFKEYVQLVRNKFSRSITTLRIDNGREYINNSMKQFLTNHGIQLETTAPHTPEQNGRSERDNRTIVESALTMLEEKNLPRFLWAEAVNTAVYVINRTATSQVERTTPYEVWHVGKDDVFSDAQNSLDKDDDVHSSGDEKRQLRNRQLIRAPERFEAHFVEFHESTTYSEAINGKNATQWQNAIQEELDAHEKNGTWSIVPLPAGKKTIDSRWIFRNKRSPSGDVQRYKARLCARGFTQYAGVDFKETFSPVVRYDSLRILLAIATDMEICQFDVKTAFLYGELTKEIYMKVPSGLNFEACKADKCIYKDLIKGSVVFLALYVDDGLILVKTIDTINDVVSTLRKSFDITVEKSDADYAGDVDTQRSTSGYVFLLNKGPVIWGSQR</sequence>
<comment type="caution">
    <text evidence="13">The sequence shown here is derived from an EMBL/GenBank/DDBJ whole genome shotgun (WGS) entry which is preliminary data.</text>
</comment>
<dbReference type="InterPro" id="IPR043502">
    <property type="entry name" value="DNA/RNA_pol_sf"/>
</dbReference>
<dbReference type="InterPro" id="IPR001584">
    <property type="entry name" value="Integrase_cat-core"/>
</dbReference>
<dbReference type="PANTHER" id="PTHR42648">
    <property type="entry name" value="TRANSPOSASE, PUTATIVE-RELATED"/>
    <property type="match status" value="1"/>
</dbReference>
<keyword evidence="8" id="KW-0548">Nucleotidyltransferase</keyword>
<keyword evidence="4" id="KW-0378">Hydrolase</keyword>
<dbReference type="GO" id="GO:0004519">
    <property type="term" value="F:endonuclease activity"/>
    <property type="evidence" value="ECO:0007669"/>
    <property type="project" value="UniProtKB-KW"/>
</dbReference>
<dbReference type="InterPro" id="IPR036397">
    <property type="entry name" value="RNaseH_sf"/>
</dbReference>
<dbReference type="SUPFAM" id="SSF53098">
    <property type="entry name" value="Ribonuclease H-like"/>
    <property type="match status" value="1"/>
</dbReference>
<keyword evidence="3" id="KW-0255">Endonuclease</keyword>
<dbReference type="GO" id="GO:0003964">
    <property type="term" value="F:RNA-directed DNA polymerase activity"/>
    <property type="evidence" value="ECO:0007669"/>
    <property type="project" value="UniProtKB-KW"/>
</dbReference>
<reference evidence="13 14" key="1">
    <citation type="submission" date="2015-04" db="EMBL/GenBank/DDBJ databases">
        <title>Lasius niger genome sequencing.</title>
        <authorList>
            <person name="Konorov E.A."/>
            <person name="Nikitin M.A."/>
            <person name="Kirill M.V."/>
            <person name="Chang P."/>
        </authorList>
    </citation>
    <scope>NUCLEOTIDE SEQUENCE [LARGE SCALE GENOMIC DNA]</scope>
    <source>
        <tissue evidence="13">Whole</tissue>
    </source>
</reference>
<proteinExistence type="predicted"/>
<feature type="region of interest" description="Disordered" evidence="11">
    <location>
        <begin position="158"/>
        <end position="178"/>
    </location>
</feature>
<dbReference type="GO" id="GO:0003676">
    <property type="term" value="F:nucleic acid binding"/>
    <property type="evidence" value="ECO:0007669"/>
    <property type="project" value="InterPro"/>
</dbReference>
<keyword evidence="14" id="KW-1185">Reference proteome</keyword>
<dbReference type="GO" id="GO:0006310">
    <property type="term" value="P:DNA recombination"/>
    <property type="evidence" value="ECO:0007669"/>
    <property type="project" value="UniProtKB-KW"/>
</dbReference>
<evidence type="ECO:0000256" key="8">
    <source>
        <dbReference type="ARBA" id="ARBA00022932"/>
    </source>
</evidence>
<evidence type="ECO:0000313" key="13">
    <source>
        <dbReference type="EMBL" id="KMQ84831.1"/>
    </source>
</evidence>
<evidence type="ECO:0000256" key="4">
    <source>
        <dbReference type="ARBA" id="ARBA00022801"/>
    </source>
</evidence>
<dbReference type="SUPFAM" id="SSF56672">
    <property type="entry name" value="DNA/RNA polymerases"/>
    <property type="match status" value="1"/>
</dbReference>
<accession>A0A0J7K3S3</accession>
<dbReference type="GO" id="GO:0016787">
    <property type="term" value="F:hydrolase activity"/>
    <property type="evidence" value="ECO:0007669"/>
    <property type="project" value="UniProtKB-KW"/>
</dbReference>
<dbReference type="Pfam" id="PF07727">
    <property type="entry name" value="RVT_2"/>
    <property type="match status" value="1"/>
</dbReference>
<dbReference type="Gene3D" id="3.30.420.10">
    <property type="entry name" value="Ribonuclease H-like superfamily/Ribonuclease H"/>
    <property type="match status" value="1"/>
</dbReference>
<keyword evidence="8" id="KW-0808">Transferase</keyword>
<dbReference type="EMBL" id="LBMM01015375">
    <property type="protein sequence ID" value="KMQ84831.1"/>
    <property type="molecule type" value="Genomic_DNA"/>
</dbReference>
<evidence type="ECO:0000256" key="7">
    <source>
        <dbReference type="ARBA" id="ARBA00022918"/>
    </source>
</evidence>
<keyword evidence="2" id="KW-0479">Metal-binding</keyword>
<keyword evidence="6" id="KW-0229">DNA integration</keyword>
<evidence type="ECO:0000256" key="10">
    <source>
        <dbReference type="ARBA" id="ARBA00023268"/>
    </source>
</evidence>
<dbReference type="GO" id="GO:0042575">
    <property type="term" value="C:DNA polymerase complex"/>
    <property type="evidence" value="ECO:0007669"/>
    <property type="project" value="UniProtKB-ARBA"/>
</dbReference>
<keyword evidence="9" id="KW-0233">DNA recombination</keyword>
<dbReference type="STRING" id="67767.A0A0J7K3S3"/>
<evidence type="ECO:0000256" key="5">
    <source>
        <dbReference type="ARBA" id="ARBA00022842"/>
    </source>
</evidence>
<evidence type="ECO:0000256" key="2">
    <source>
        <dbReference type="ARBA" id="ARBA00022723"/>
    </source>
</evidence>
<evidence type="ECO:0000259" key="12">
    <source>
        <dbReference type="PROSITE" id="PS50994"/>
    </source>
</evidence>
<dbReference type="AlphaFoldDB" id="A0A0J7K3S3"/>
<feature type="domain" description="Integrase catalytic" evidence="12">
    <location>
        <begin position="1"/>
        <end position="151"/>
    </location>
</feature>
<gene>
    <name evidence="13" type="ORF">RF55_17041</name>
</gene>
<keyword evidence="5" id="KW-0460">Magnesium</keyword>
<dbReference type="Pfam" id="PF00665">
    <property type="entry name" value="rve"/>
    <property type="match status" value="1"/>
</dbReference>
<dbReference type="PROSITE" id="PS50994">
    <property type="entry name" value="INTEGRASE"/>
    <property type="match status" value="1"/>
</dbReference>
<dbReference type="GO" id="GO:0046872">
    <property type="term" value="F:metal ion binding"/>
    <property type="evidence" value="ECO:0007669"/>
    <property type="project" value="UniProtKB-KW"/>
</dbReference>
<evidence type="ECO:0000256" key="11">
    <source>
        <dbReference type="SAM" id="MobiDB-lite"/>
    </source>
</evidence>
<dbReference type="Proteomes" id="UP000036403">
    <property type="component" value="Unassembled WGS sequence"/>
</dbReference>
<organism evidence="13 14">
    <name type="scientific">Lasius niger</name>
    <name type="common">Black garden ant</name>
    <dbReference type="NCBI Taxonomy" id="67767"/>
    <lineage>
        <taxon>Eukaryota</taxon>
        <taxon>Metazoa</taxon>
        <taxon>Ecdysozoa</taxon>
        <taxon>Arthropoda</taxon>
        <taxon>Hexapoda</taxon>
        <taxon>Insecta</taxon>
        <taxon>Pterygota</taxon>
        <taxon>Neoptera</taxon>
        <taxon>Endopterygota</taxon>
        <taxon>Hymenoptera</taxon>
        <taxon>Apocrita</taxon>
        <taxon>Aculeata</taxon>
        <taxon>Formicoidea</taxon>
        <taxon>Formicidae</taxon>
        <taxon>Formicinae</taxon>
        <taxon>Lasius</taxon>
        <taxon>Lasius</taxon>
    </lineage>
</organism>